<keyword evidence="2" id="KW-1185">Reference proteome</keyword>
<comment type="caution">
    <text evidence="1">The sequence shown here is derived from an EMBL/GenBank/DDBJ whole genome shotgun (WGS) entry which is preliminary data.</text>
</comment>
<dbReference type="SUPFAM" id="SSF55909">
    <property type="entry name" value="Pentein"/>
    <property type="match status" value="1"/>
</dbReference>
<proteinExistence type="predicted"/>
<sequence>MLVHSPGSELSELDPDDHTDFLFDELVWPQRAYEEHQAFTAVLRSRGVAVLDLRDGLADVCQDLAVREHLAAQAMAAARVPPRVRDKIGSWLARLPPEKFVRTLLGGLASTDVPRSVSGKRSL</sequence>
<name>A0ABS4TVX2_9PSEU</name>
<evidence type="ECO:0000313" key="2">
    <source>
        <dbReference type="Proteomes" id="UP001519332"/>
    </source>
</evidence>
<evidence type="ECO:0000313" key="1">
    <source>
        <dbReference type="EMBL" id="MBP2328552.1"/>
    </source>
</evidence>
<dbReference type="PANTHER" id="PTHR47271:SF2">
    <property type="entry name" value="ARGININE DEIMINASE"/>
    <property type="match status" value="1"/>
</dbReference>
<dbReference type="Pfam" id="PF02274">
    <property type="entry name" value="ADI"/>
    <property type="match status" value="1"/>
</dbReference>
<organism evidence="1 2">
    <name type="scientific">Kibdelosporangium banguiense</name>
    <dbReference type="NCBI Taxonomy" id="1365924"/>
    <lineage>
        <taxon>Bacteria</taxon>
        <taxon>Bacillati</taxon>
        <taxon>Actinomycetota</taxon>
        <taxon>Actinomycetes</taxon>
        <taxon>Pseudonocardiales</taxon>
        <taxon>Pseudonocardiaceae</taxon>
        <taxon>Kibdelosporangium</taxon>
    </lineage>
</organism>
<dbReference type="Gene3D" id="3.75.10.10">
    <property type="entry name" value="L-arginine/glycine Amidinotransferase, Chain A"/>
    <property type="match status" value="1"/>
</dbReference>
<protein>
    <submittedName>
        <fullName evidence="1">Arginine deiminase</fullName>
    </submittedName>
</protein>
<gene>
    <name evidence="1" type="ORF">JOF56_008937</name>
</gene>
<dbReference type="PANTHER" id="PTHR47271">
    <property type="entry name" value="ARGININE DEIMINASE"/>
    <property type="match status" value="1"/>
</dbReference>
<accession>A0ABS4TVX2</accession>
<reference evidence="1 2" key="1">
    <citation type="submission" date="2021-03" db="EMBL/GenBank/DDBJ databases">
        <title>Sequencing the genomes of 1000 actinobacteria strains.</title>
        <authorList>
            <person name="Klenk H.-P."/>
        </authorList>
    </citation>
    <scope>NUCLEOTIDE SEQUENCE [LARGE SCALE GENOMIC DNA]</scope>
    <source>
        <strain evidence="1 2">DSM 46670</strain>
    </source>
</reference>
<dbReference type="EMBL" id="JAGINW010000001">
    <property type="protein sequence ID" value="MBP2328552.1"/>
    <property type="molecule type" value="Genomic_DNA"/>
</dbReference>
<dbReference type="Proteomes" id="UP001519332">
    <property type="component" value="Unassembled WGS sequence"/>
</dbReference>